<evidence type="ECO:0000313" key="2">
    <source>
        <dbReference type="EMBL" id="QDU08234.1"/>
    </source>
</evidence>
<sequence length="53" mass="6037">MVKIEKEDIKPICPHCEKELDKLVEVNRGWFSVNRVFCCPFCKKIVGISAGAQ</sequence>
<dbReference type="KEGG" id="gaw:V144x_10200"/>
<evidence type="ECO:0000313" key="1">
    <source>
        <dbReference type="EMBL" id="QDT95575.1"/>
    </source>
</evidence>
<evidence type="ECO:0000313" key="4">
    <source>
        <dbReference type="Proteomes" id="UP000318704"/>
    </source>
</evidence>
<dbReference type="AlphaFoldDB" id="A0A517VRC6"/>
<gene>
    <name evidence="1" type="ORF">V144x_10200</name>
    <name evidence="2" type="ORF">V202x_15990</name>
</gene>
<dbReference type="Proteomes" id="UP000318384">
    <property type="component" value="Chromosome"/>
</dbReference>
<name>A0A517VRC6_9PLAN</name>
<protein>
    <submittedName>
        <fullName evidence="1">Uncharacterized protein</fullName>
    </submittedName>
</protein>
<dbReference type="EMBL" id="CP037920">
    <property type="protein sequence ID" value="QDT95575.1"/>
    <property type="molecule type" value="Genomic_DNA"/>
</dbReference>
<dbReference type="Proteomes" id="UP000318704">
    <property type="component" value="Chromosome"/>
</dbReference>
<organism evidence="1 4">
    <name type="scientific">Gimesia aquarii</name>
    <dbReference type="NCBI Taxonomy" id="2527964"/>
    <lineage>
        <taxon>Bacteria</taxon>
        <taxon>Pseudomonadati</taxon>
        <taxon>Planctomycetota</taxon>
        <taxon>Planctomycetia</taxon>
        <taxon>Planctomycetales</taxon>
        <taxon>Planctomycetaceae</taxon>
        <taxon>Gimesia</taxon>
    </lineage>
</organism>
<dbReference type="RefSeq" id="WP_197993281.1">
    <property type="nucleotide sequence ID" value="NZ_CP037422.1"/>
</dbReference>
<proteinExistence type="predicted"/>
<dbReference type="EMBL" id="CP037422">
    <property type="protein sequence ID" value="QDU08234.1"/>
    <property type="molecule type" value="Genomic_DNA"/>
</dbReference>
<keyword evidence="3" id="KW-1185">Reference proteome</keyword>
<reference evidence="3 4" key="1">
    <citation type="submission" date="2019-03" db="EMBL/GenBank/DDBJ databases">
        <title>Deep-cultivation of Planctomycetes and their phenomic and genomic characterization uncovers novel biology.</title>
        <authorList>
            <person name="Wiegand S."/>
            <person name="Jogler M."/>
            <person name="Boedeker C."/>
            <person name="Pinto D."/>
            <person name="Vollmers J."/>
            <person name="Rivas-Marin E."/>
            <person name="Kohn T."/>
            <person name="Peeters S.H."/>
            <person name="Heuer A."/>
            <person name="Rast P."/>
            <person name="Oberbeckmann S."/>
            <person name="Bunk B."/>
            <person name="Jeske O."/>
            <person name="Meyerdierks A."/>
            <person name="Storesund J.E."/>
            <person name="Kallscheuer N."/>
            <person name="Luecker S."/>
            <person name="Lage O.M."/>
            <person name="Pohl T."/>
            <person name="Merkel B.J."/>
            <person name="Hornburger P."/>
            <person name="Mueller R.-W."/>
            <person name="Bruemmer F."/>
            <person name="Labrenz M."/>
            <person name="Spormann A.M."/>
            <person name="Op den Camp H."/>
            <person name="Overmann J."/>
            <person name="Amann R."/>
            <person name="Jetten M.S.M."/>
            <person name="Mascher T."/>
            <person name="Medema M.H."/>
            <person name="Devos D.P."/>
            <person name="Kaster A.-K."/>
            <person name="Ovreas L."/>
            <person name="Rohde M."/>
            <person name="Galperin M.Y."/>
            <person name="Jogler C."/>
        </authorList>
    </citation>
    <scope>NUCLEOTIDE SEQUENCE [LARGE SCALE GENOMIC DNA]</scope>
    <source>
        <strain evidence="1 4">V144</strain>
        <strain evidence="2 3">V202</strain>
    </source>
</reference>
<evidence type="ECO:0000313" key="3">
    <source>
        <dbReference type="Proteomes" id="UP000318384"/>
    </source>
</evidence>
<accession>A0A517VRC6</accession>
<accession>A0A517WSK7</accession>